<keyword evidence="2" id="KW-1185">Reference proteome</keyword>
<dbReference type="Proteomes" id="UP000027456">
    <property type="component" value="Unassembled WGS sequence"/>
</dbReference>
<evidence type="ECO:0000313" key="1">
    <source>
        <dbReference type="EMBL" id="KEP44944.1"/>
    </source>
</evidence>
<dbReference type="STRING" id="1423351.A0A074RDR6"/>
<accession>A0A074RDR6</accession>
<dbReference type="EMBL" id="AZST01002502">
    <property type="protein sequence ID" value="KEP44944.1"/>
    <property type="molecule type" value="Genomic_DNA"/>
</dbReference>
<protein>
    <submittedName>
        <fullName evidence="1">Uncharacterized protein</fullName>
    </submittedName>
</protein>
<gene>
    <name evidence="1" type="ORF">V565_343400</name>
</gene>
<sequence>MSRPSAPGVSVDISDAAKVAARRIRRLGKAVLIDFTTEAGTDSELMAWYHRRSDSLVRALQLRREREGPYFHQFVVFELKDGGGLFRIDRRLRPDEDTPLNSLKDEGIPAYDTIEPVVAWDDPLFPASDCLISIEFKVDVYLTLILKICRAIQEHPLAKVYTLQRYNCYFFAQTIMLWAAYGAIDWTSTGTWLSMYEDLRSSSSSMPRLNEIFIEVRSAQETLDAGQTSALLFLVPIDEHISPDMWCQPRRTNGRHSFGIHLDSKQQWMTFLGRVLRLNEYDHEFRLIGWGSETKNERCLNSFEQSMVIQVVYGAIVQQDTPQKTAPNSNLEDLPRYRRPHRTIFGWRKAKKEQEQEQEQQMTRATINDMQDYLMRLIYAHSVRVEQYQWLTKAIATVVASDIRRVTDEVWRSLNELF</sequence>
<reference evidence="1 2" key="1">
    <citation type="submission" date="2013-12" db="EMBL/GenBank/DDBJ databases">
        <authorList>
            <person name="Cubeta M."/>
            <person name="Pakala S."/>
            <person name="Fedorova N."/>
            <person name="Thomas E."/>
            <person name="Dean R."/>
            <person name="Jabaji S."/>
            <person name="Neate S."/>
            <person name="Toda T."/>
            <person name="Tavantzis S."/>
            <person name="Vilgalys R."/>
            <person name="Bharathan N."/>
            <person name="Pakala S."/>
            <person name="Losada L.S."/>
            <person name="Zafar N."/>
            <person name="Nierman W."/>
        </authorList>
    </citation>
    <scope>NUCLEOTIDE SEQUENCE [LARGE SCALE GENOMIC DNA]</scope>
    <source>
        <strain evidence="1 2">123E</strain>
    </source>
</reference>
<name>A0A074RDR6_9AGAM</name>
<proteinExistence type="predicted"/>
<evidence type="ECO:0000313" key="2">
    <source>
        <dbReference type="Proteomes" id="UP000027456"/>
    </source>
</evidence>
<dbReference type="AlphaFoldDB" id="A0A074RDR6"/>
<dbReference type="HOGENOM" id="CLU_037884_0_0_1"/>
<organism evidence="1 2">
    <name type="scientific">Rhizoctonia solani 123E</name>
    <dbReference type="NCBI Taxonomy" id="1423351"/>
    <lineage>
        <taxon>Eukaryota</taxon>
        <taxon>Fungi</taxon>
        <taxon>Dikarya</taxon>
        <taxon>Basidiomycota</taxon>
        <taxon>Agaricomycotina</taxon>
        <taxon>Agaricomycetes</taxon>
        <taxon>Cantharellales</taxon>
        <taxon>Ceratobasidiaceae</taxon>
        <taxon>Rhizoctonia</taxon>
    </lineage>
</organism>
<comment type="caution">
    <text evidence="1">The sequence shown here is derived from an EMBL/GenBank/DDBJ whole genome shotgun (WGS) entry which is preliminary data.</text>
</comment>